<keyword evidence="2" id="KW-1185">Reference proteome</keyword>
<comment type="caution">
    <text evidence="1">The sequence shown here is derived from an EMBL/GenBank/DDBJ whole genome shotgun (WGS) entry which is preliminary data.</text>
</comment>
<evidence type="ECO:0000313" key="1">
    <source>
        <dbReference type="EMBL" id="EIW77419.1"/>
    </source>
</evidence>
<dbReference type="GeneID" id="19203799"/>
<dbReference type="AlphaFoldDB" id="A0A5M3MDS4"/>
<dbReference type="EMBL" id="JH711584">
    <property type="protein sequence ID" value="EIW77419.1"/>
    <property type="molecule type" value="Genomic_DNA"/>
</dbReference>
<name>A0A5M3MDS4_CONPW</name>
<sequence>MGLLLANMISLDALETFCISDMREGYIYSLRMFTFTTGHQVKNGSLTAAQLIELTSAWSKLREFRIAKPGIEFTLLEASALRRRCPWLQTILYSSIRTDKHNVAALTAYPGLLERVLGSDVRIASAGEAG</sequence>
<gene>
    <name evidence="1" type="ORF">CONPUDRAFT_157668</name>
</gene>
<protein>
    <submittedName>
        <fullName evidence="1">Uncharacterized protein</fullName>
    </submittedName>
</protein>
<dbReference type="KEGG" id="cput:CONPUDRAFT_157668"/>
<evidence type="ECO:0000313" key="2">
    <source>
        <dbReference type="Proteomes" id="UP000053558"/>
    </source>
</evidence>
<accession>A0A5M3MDS4</accession>
<reference evidence="2" key="1">
    <citation type="journal article" date="2012" name="Science">
        <title>The Paleozoic origin of enzymatic lignin decomposition reconstructed from 31 fungal genomes.</title>
        <authorList>
            <person name="Floudas D."/>
            <person name="Binder M."/>
            <person name="Riley R."/>
            <person name="Barry K."/>
            <person name="Blanchette R.A."/>
            <person name="Henrissat B."/>
            <person name="Martinez A.T."/>
            <person name="Otillar R."/>
            <person name="Spatafora J.W."/>
            <person name="Yadav J.S."/>
            <person name="Aerts A."/>
            <person name="Benoit I."/>
            <person name="Boyd A."/>
            <person name="Carlson A."/>
            <person name="Copeland A."/>
            <person name="Coutinho P.M."/>
            <person name="de Vries R.P."/>
            <person name="Ferreira P."/>
            <person name="Findley K."/>
            <person name="Foster B."/>
            <person name="Gaskell J."/>
            <person name="Glotzer D."/>
            <person name="Gorecki P."/>
            <person name="Heitman J."/>
            <person name="Hesse C."/>
            <person name="Hori C."/>
            <person name="Igarashi K."/>
            <person name="Jurgens J.A."/>
            <person name="Kallen N."/>
            <person name="Kersten P."/>
            <person name="Kohler A."/>
            <person name="Kuees U."/>
            <person name="Kumar T.K.A."/>
            <person name="Kuo A."/>
            <person name="LaButti K."/>
            <person name="Larrondo L.F."/>
            <person name="Lindquist E."/>
            <person name="Ling A."/>
            <person name="Lombard V."/>
            <person name="Lucas S."/>
            <person name="Lundell T."/>
            <person name="Martin R."/>
            <person name="McLaughlin D.J."/>
            <person name="Morgenstern I."/>
            <person name="Morin E."/>
            <person name="Murat C."/>
            <person name="Nagy L.G."/>
            <person name="Nolan M."/>
            <person name="Ohm R.A."/>
            <person name="Patyshakuliyeva A."/>
            <person name="Rokas A."/>
            <person name="Ruiz-Duenas F.J."/>
            <person name="Sabat G."/>
            <person name="Salamov A."/>
            <person name="Samejima M."/>
            <person name="Schmutz J."/>
            <person name="Slot J.C."/>
            <person name="St John F."/>
            <person name="Stenlid J."/>
            <person name="Sun H."/>
            <person name="Sun S."/>
            <person name="Syed K."/>
            <person name="Tsang A."/>
            <person name="Wiebenga A."/>
            <person name="Young D."/>
            <person name="Pisabarro A."/>
            <person name="Eastwood D.C."/>
            <person name="Martin F."/>
            <person name="Cullen D."/>
            <person name="Grigoriev I.V."/>
            <person name="Hibbett D.S."/>
        </authorList>
    </citation>
    <scope>NUCLEOTIDE SEQUENCE [LARGE SCALE GENOMIC DNA]</scope>
    <source>
        <strain evidence="2">RWD-64-598 SS2</strain>
    </source>
</reference>
<dbReference type="Proteomes" id="UP000053558">
    <property type="component" value="Unassembled WGS sequence"/>
</dbReference>
<organism evidence="1 2">
    <name type="scientific">Coniophora puteana (strain RWD-64-598)</name>
    <name type="common">Brown rot fungus</name>
    <dbReference type="NCBI Taxonomy" id="741705"/>
    <lineage>
        <taxon>Eukaryota</taxon>
        <taxon>Fungi</taxon>
        <taxon>Dikarya</taxon>
        <taxon>Basidiomycota</taxon>
        <taxon>Agaricomycotina</taxon>
        <taxon>Agaricomycetes</taxon>
        <taxon>Agaricomycetidae</taxon>
        <taxon>Boletales</taxon>
        <taxon>Coniophorineae</taxon>
        <taxon>Coniophoraceae</taxon>
        <taxon>Coniophora</taxon>
    </lineage>
</organism>
<proteinExistence type="predicted"/>
<dbReference type="RefSeq" id="XP_007772794.1">
    <property type="nucleotide sequence ID" value="XM_007774604.1"/>
</dbReference>